<proteinExistence type="predicted"/>
<name>A0AAN5DF07_9BILA</name>
<gene>
    <name evidence="1" type="ORF">PMAYCL1PPCAC_32553</name>
</gene>
<sequence length="119" mass="13450">LLTFVWTCSAELHLYTIHGKIRCPTKESVTANIVMLEDKKYAGSYTTIKSQSVGFSYSGTFNITGALNVRRQGANLTLSVLHNCLENRQNAKPRFHVPRADAVYSGEIFLHTNHFKFEK</sequence>
<feature type="non-terminal residue" evidence="1">
    <location>
        <position position="119"/>
    </location>
</feature>
<protein>
    <submittedName>
        <fullName evidence="1">Uncharacterized protein</fullName>
    </submittedName>
</protein>
<evidence type="ECO:0000313" key="2">
    <source>
        <dbReference type="Proteomes" id="UP001328107"/>
    </source>
</evidence>
<dbReference type="AlphaFoldDB" id="A0AAN5DF07"/>
<comment type="caution">
    <text evidence="1">The sequence shown here is derived from an EMBL/GenBank/DDBJ whole genome shotgun (WGS) entry which is preliminary data.</text>
</comment>
<reference evidence="2" key="1">
    <citation type="submission" date="2022-10" db="EMBL/GenBank/DDBJ databases">
        <title>Genome assembly of Pristionchus species.</title>
        <authorList>
            <person name="Yoshida K."/>
            <person name="Sommer R.J."/>
        </authorList>
    </citation>
    <scope>NUCLEOTIDE SEQUENCE [LARGE SCALE GENOMIC DNA]</scope>
    <source>
        <strain evidence="2">RS5460</strain>
    </source>
</reference>
<dbReference type="EMBL" id="BTRK01000006">
    <property type="protein sequence ID" value="GMR62358.1"/>
    <property type="molecule type" value="Genomic_DNA"/>
</dbReference>
<feature type="non-terminal residue" evidence="1">
    <location>
        <position position="1"/>
    </location>
</feature>
<dbReference type="Proteomes" id="UP001328107">
    <property type="component" value="Unassembled WGS sequence"/>
</dbReference>
<accession>A0AAN5DF07</accession>
<keyword evidence="2" id="KW-1185">Reference proteome</keyword>
<evidence type="ECO:0000313" key="1">
    <source>
        <dbReference type="EMBL" id="GMR62358.1"/>
    </source>
</evidence>
<organism evidence="1 2">
    <name type="scientific">Pristionchus mayeri</name>
    <dbReference type="NCBI Taxonomy" id="1317129"/>
    <lineage>
        <taxon>Eukaryota</taxon>
        <taxon>Metazoa</taxon>
        <taxon>Ecdysozoa</taxon>
        <taxon>Nematoda</taxon>
        <taxon>Chromadorea</taxon>
        <taxon>Rhabditida</taxon>
        <taxon>Rhabditina</taxon>
        <taxon>Diplogasteromorpha</taxon>
        <taxon>Diplogasteroidea</taxon>
        <taxon>Neodiplogasteridae</taxon>
        <taxon>Pristionchus</taxon>
    </lineage>
</organism>